<comment type="caution">
    <text evidence="2">The sequence shown here is derived from an EMBL/GenBank/DDBJ whole genome shotgun (WGS) entry which is preliminary data.</text>
</comment>
<keyword evidence="1" id="KW-0472">Membrane</keyword>
<evidence type="ECO:0000256" key="1">
    <source>
        <dbReference type="SAM" id="Phobius"/>
    </source>
</evidence>
<evidence type="ECO:0008006" key="4">
    <source>
        <dbReference type="Google" id="ProtNLM"/>
    </source>
</evidence>
<dbReference type="OrthoDB" id="1092558at2"/>
<dbReference type="eggNOG" id="ENOG5032W3U">
    <property type="taxonomic scope" value="Bacteria"/>
</dbReference>
<feature type="transmembrane region" description="Helical" evidence="1">
    <location>
        <begin position="356"/>
        <end position="379"/>
    </location>
</feature>
<feature type="transmembrane region" description="Helical" evidence="1">
    <location>
        <begin position="293"/>
        <end position="311"/>
    </location>
</feature>
<feature type="transmembrane region" description="Helical" evidence="1">
    <location>
        <begin position="323"/>
        <end position="344"/>
    </location>
</feature>
<organism evidence="2 3">
    <name type="scientific">Flavobacterium aquatile LMG 4008 = ATCC 11947</name>
    <dbReference type="NCBI Taxonomy" id="1453498"/>
    <lineage>
        <taxon>Bacteria</taxon>
        <taxon>Pseudomonadati</taxon>
        <taxon>Bacteroidota</taxon>
        <taxon>Flavobacteriia</taxon>
        <taxon>Flavobacteriales</taxon>
        <taxon>Flavobacteriaceae</taxon>
        <taxon>Flavobacterium</taxon>
    </lineage>
</organism>
<feature type="transmembrane region" description="Helical" evidence="1">
    <location>
        <begin position="213"/>
        <end position="234"/>
    </location>
</feature>
<feature type="transmembrane region" description="Helical" evidence="1">
    <location>
        <begin position="173"/>
        <end position="201"/>
    </location>
</feature>
<feature type="transmembrane region" description="Helical" evidence="1">
    <location>
        <begin position="74"/>
        <end position="93"/>
    </location>
</feature>
<feature type="transmembrane region" description="Helical" evidence="1">
    <location>
        <begin position="260"/>
        <end position="281"/>
    </location>
</feature>
<dbReference type="STRING" id="1453498.LG45_03775"/>
<dbReference type="EMBL" id="JRHH01000002">
    <property type="protein sequence ID" value="KGD68774.1"/>
    <property type="molecule type" value="Genomic_DNA"/>
</dbReference>
<feature type="transmembrane region" description="Helical" evidence="1">
    <location>
        <begin position="50"/>
        <end position="67"/>
    </location>
</feature>
<keyword evidence="3" id="KW-1185">Reference proteome</keyword>
<feature type="transmembrane region" description="Helical" evidence="1">
    <location>
        <begin position="9"/>
        <end position="30"/>
    </location>
</feature>
<gene>
    <name evidence="2" type="ORF">LG45_03775</name>
</gene>
<accession>A0A095SWN6</accession>
<dbReference type="Proteomes" id="UP000029554">
    <property type="component" value="Unassembled WGS sequence"/>
</dbReference>
<proteinExistence type="predicted"/>
<keyword evidence="1" id="KW-0812">Transmembrane</keyword>
<evidence type="ECO:0000313" key="2">
    <source>
        <dbReference type="EMBL" id="KGD68774.1"/>
    </source>
</evidence>
<keyword evidence="1" id="KW-1133">Transmembrane helix</keyword>
<reference evidence="2 3" key="1">
    <citation type="submission" date="2014-09" db="EMBL/GenBank/DDBJ databases">
        <title>Whole Genome Shotgun of Flavobacterium aquatile LMG 4008.</title>
        <authorList>
            <person name="Gale A.N."/>
            <person name="Pipes S.E."/>
            <person name="Newman J.D."/>
        </authorList>
    </citation>
    <scope>NUCLEOTIDE SEQUENCE [LARGE SCALE GENOMIC DNA]</scope>
    <source>
        <strain evidence="2 3">LMG 4008</strain>
    </source>
</reference>
<feature type="transmembrane region" description="Helical" evidence="1">
    <location>
        <begin position="141"/>
        <end position="161"/>
    </location>
</feature>
<sequence>MKLFNDKIGYFDVIVFIILIYLFYNFTFTIQTDIQLHAQFIKDYAYGNKPFQVNFLYYFAVYFLTFFSSKSSALLVMSVYVLTSATFAKYYIVKRIFLKNIPNVSIKTATISSFLLLFCFSLPVLYFVLDYFYLLNFPPNVWHNSTTIFVMPFVLLLFWISNKQLDSPSKNNLYIICLLIILNALIKPSFLFVYLPIYPLLLLKTYTFFKKVFWINLIPIFIACLLIFGEYYLIYLGKNNTQESSVTVDFFYFYKNWSKGFNVILALFIALLSSLLFPIITIIKNKQLLHNKMIQFSALAVLLSIIISISVRETGVRENDGNFLWQTFMCVFLLFFSCLYQLMILINKSNNNWKKYLPELIIFGIHFISGIAYLLNIFITNNYF</sequence>
<dbReference type="RefSeq" id="WP_035124526.1">
    <property type="nucleotide sequence ID" value="NZ_JRHH01000002.1"/>
</dbReference>
<name>A0A095SWN6_9FLAO</name>
<feature type="transmembrane region" description="Helical" evidence="1">
    <location>
        <begin position="113"/>
        <end position="134"/>
    </location>
</feature>
<dbReference type="AlphaFoldDB" id="A0A095SWN6"/>
<evidence type="ECO:0000313" key="3">
    <source>
        <dbReference type="Proteomes" id="UP000029554"/>
    </source>
</evidence>
<protein>
    <recommendedName>
        <fullName evidence="4">Beta-carotene 15,15'-monooxygenase</fullName>
    </recommendedName>
</protein>